<evidence type="ECO:0000313" key="3">
    <source>
        <dbReference type="Proteomes" id="UP000682892"/>
    </source>
</evidence>
<dbReference type="Proteomes" id="UP000682892">
    <property type="component" value="Unassembled WGS sequence"/>
</dbReference>
<keyword evidence="1" id="KW-0732">Signal</keyword>
<name>A0A1S4G0E8_AEDAE</name>
<gene>
    <name evidence="2" type="ORF">AaeL_AAEL013961</name>
</gene>
<dbReference type="EMBL" id="CH478155">
    <property type="protein sequence ID" value="EAT33771.1"/>
    <property type="molecule type" value="Genomic_DNA"/>
</dbReference>
<reference evidence="2" key="2">
    <citation type="journal article" date="2007" name="Science">
        <title>Genome sequence of Aedes aegypti, a major arbovirus vector.</title>
        <authorList>
            <person name="Nene V."/>
            <person name="Wortman J.R."/>
            <person name="Lawson D."/>
            <person name="Haas B."/>
            <person name="Kodira C."/>
            <person name="Tu Z.J."/>
            <person name="Loftus B."/>
            <person name="Xi Z."/>
            <person name="Megy K."/>
            <person name="Grabherr M."/>
            <person name="Ren Q."/>
            <person name="Zdobnov E.M."/>
            <person name="Lobo N.F."/>
            <person name="Campbell K.S."/>
            <person name="Brown S.E."/>
            <person name="Bonaldo M.F."/>
            <person name="Zhu J."/>
            <person name="Sinkins S.P."/>
            <person name="Hogenkamp D.G."/>
            <person name="Amedeo P."/>
            <person name="Arensburger P."/>
            <person name="Atkinson P.W."/>
            <person name="Bidwell S."/>
            <person name="Biedler J."/>
            <person name="Birney E."/>
            <person name="Bruggner R.V."/>
            <person name="Costas J."/>
            <person name="Coy M.R."/>
            <person name="Crabtree J."/>
            <person name="Crawford M."/>
            <person name="Debruyn B."/>
            <person name="Decaprio D."/>
            <person name="Eiglmeier K."/>
            <person name="Eisenstadt E."/>
            <person name="El-Dorry H."/>
            <person name="Gelbart W.M."/>
            <person name="Gomes S.L."/>
            <person name="Hammond M."/>
            <person name="Hannick L.I."/>
            <person name="Hogan J.R."/>
            <person name="Holmes M.H."/>
            <person name="Jaffe D."/>
            <person name="Johnston J.S."/>
            <person name="Kennedy R.C."/>
            <person name="Koo H."/>
            <person name="Kravitz S."/>
            <person name="Kriventseva E.V."/>
            <person name="Kulp D."/>
            <person name="Labutti K."/>
            <person name="Lee E."/>
            <person name="Li S."/>
            <person name="Lovin D.D."/>
            <person name="Mao C."/>
            <person name="Mauceli E."/>
            <person name="Menck C.F."/>
            <person name="Miller J.R."/>
            <person name="Montgomery P."/>
            <person name="Mori A."/>
            <person name="Nascimento A.L."/>
            <person name="Naveira H.F."/>
            <person name="Nusbaum C."/>
            <person name="O'leary S."/>
            <person name="Orvis J."/>
            <person name="Pertea M."/>
            <person name="Quesneville H."/>
            <person name="Reidenbach K.R."/>
            <person name="Rogers Y.H."/>
            <person name="Roth C.W."/>
            <person name="Schneider J.R."/>
            <person name="Schatz M."/>
            <person name="Shumway M."/>
            <person name="Stanke M."/>
            <person name="Stinson E.O."/>
            <person name="Tubio J.M."/>
            <person name="Vanzee J.P."/>
            <person name="Verjovski-Almeida S."/>
            <person name="Werner D."/>
            <person name="White O."/>
            <person name="Wyder S."/>
            <person name="Zeng Q."/>
            <person name="Zhao Q."/>
            <person name="Zhao Y."/>
            <person name="Hill C.A."/>
            <person name="Raikhel A.S."/>
            <person name="Soares M.B."/>
            <person name="Knudson D.L."/>
            <person name="Lee N.H."/>
            <person name="Galagan J."/>
            <person name="Salzberg S.L."/>
            <person name="Paulsen I.T."/>
            <person name="Dimopoulos G."/>
            <person name="Collins F.H."/>
            <person name="Birren B."/>
            <person name="Fraser-Liggett C.M."/>
            <person name="Severson D.W."/>
        </authorList>
    </citation>
    <scope>NUCLEOTIDE SEQUENCE [LARGE SCALE GENOMIC DNA]</scope>
    <source>
        <strain evidence="2">Liverpool</strain>
    </source>
</reference>
<dbReference type="HOGENOM" id="CLU_2944125_0_0_1"/>
<reference evidence="2" key="3">
    <citation type="submission" date="2012-09" db="EMBL/GenBank/DDBJ databases">
        <authorList>
            <consortium name="VectorBase"/>
        </authorList>
    </citation>
    <scope>NUCLEOTIDE SEQUENCE</scope>
    <source>
        <strain evidence="2">Liverpool</strain>
    </source>
</reference>
<feature type="chain" id="PRO_5036464869" evidence="1">
    <location>
        <begin position="20"/>
        <end position="61"/>
    </location>
</feature>
<dbReference type="OrthoDB" id="8010853at2759"/>
<dbReference type="AlphaFoldDB" id="A0A1S4G0E8"/>
<evidence type="ECO:0000256" key="1">
    <source>
        <dbReference type="SAM" id="SignalP"/>
    </source>
</evidence>
<organism evidence="2 3">
    <name type="scientific">Aedes aegypti</name>
    <name type="common">Yellowfever mosquito</name>
    <name type="synonym">Culex aegypti</name>
    <dbReference type="NCBI Taxonomy" id="7159"/>
    <lineage>
        <taxon>Eukaryota</taxon>
        <taxon>Metazoa</taxon>
        <taxon>Ecdysozoa</taxon>
        <taxon>Arthropoda</taxon>
        <taxon>Hexapoda</taxon>
        <taxon>Insecta</taxon>
        <taxon>Pterygota</taxon>
        <taxon>Neoptera</taxon>
        <taxon>Endopterygota</taxon>
        <taxon>Diptera</taxon>
        <taxon>Nematocera</taxon>
        <taxon>Culicoidea</taxon>
        <taxon>Culicidae</taxon>
        <taxon>Culicinae</taxon>
        <taxon>Aedini</taxon>
        <taxon>Aedes</taxon>
        <taxon>Stegomyia</taxon>
    </lineage>
</organism>
<accession>A0A1S4G0E8</accession>
<reference evidence="2" key="1">
    <citation type="submission" date="2005-10" db="EMBL/GenBank/DDBJ databases">
        <authorList>
            <person name="Loftus B.J."/>
            <person name="Nene V.M."/>
            <person name="Hannick L.I."/>
            <person name="Bidwell S."/>
            <person name="Haas B."/>
            <person name="Amedeo P."/>
            <person name="Orvis J."/>
            <person name="Wortman J.R."/>
            <person name="White O.R."/>
            <person name="Salzberg S."/>
            <person name="Shumway M."/>
            <person name="Koo H."/>
            <person name="Zhao Y."/>
            <person name="Holmes M."/>
            <person name="Miller J."/>
            <person name="Schatz M."/>
            <person name="Pop M."/>
            <person name="Pai G."/>
            <person name="Utterback T."/>
            <person name="Rogers Y.-H."/>
            <person name="Kravitz S."/>
            <person name="Fraser C.M."/>
        </authorList>
    </citation>
    <scope>NUCLEOTIDE SEQUENCE</scope>
    <source>
        <strain evidence="2">Liverpool</strain>
    </source>
</reference>
<proteinExistence type="predicted"/>
<dbReference type="KEGG" id="aag:5579022"/>
<dbReference type="OMA" id="CPHNSEY"/>
<protein>
    <submittedName>
        <fullName evidence="2">AAEL013961-PA</fullName>
    </submittedName>
</protein>
<feature type="signal peptide" evidence="1">
    <location>
        <begin position="1"/>
        <end position="19"/>
    </location>
</feature>
<sequence length="61" mass="6655">MKFLWLLTFLLAILGTALAHTPACPKGFSRQANQCVSKRPVHGECPKGSKYNVGSNLCVHN</sequence>
<evidence type="ECO:0000313" key="2">
    <source>
        <dbReference type="EMBL" id="EAT33771.1"/>
    </source>
</evidence>